<evidence type="ECO:0000313" key="2">
    <source>
        <dbReference type="Proteomes" id="UP000006620"/>
    </source>
</evidence>
<organism evidence="1 2">
    <name type="scientific">Paenibacillus mucilaginosus (strain KNP414)</name>
    <dbReference type="NCBI Taxonomy" id="1036673"/>
    <lineage>
        <taxon>Bacteria</taxon>
        <taxon>Bacillati</taxon>
        <taxon>Bacillota</taxon>
        <taxon>Bacilli</taxon>
        <taxon>Bacillales</taxon>
        <taxon>Paenibacillaceae</taxon>
        <taxon>Paenibacillus</taxon>
    </lineage>
</organism>
<evidence type="ECO:0000313" key="1">
    <source>
        <dbReference type="EMBL" id="AEI41351.1"/>
    </source>
</evidence>
<protein>
    <submittedName>
        <fullName evidence="1">Uncharacterized protein</fullName>
    </submittedName>
</protein>
<dbReference type="AlphaFoldDB" id="F8FAV0"/>
<proteinExistence type="predicted"/>
<reference evidence="1 2" key="2">
    <citation type="journal article" date="2013" name="Genome Announc.">
        <title>Genome Sequence of Growth-Improving Paenibacillus mucilaginosus Strain KNP414.</title>
        <authorList>
            <person name="Lu J.J."/>
            <person name="Wang J.F."/>
            <person name="Hu X.F."/>
        </authorList>
    </citation>
    <scope>NUCLEOTIDE SEQUENCE [LARGE SCALE GENOMIC DNA]</scope>
    <source>
        <strain evidence="1 2">KNP414</strain>
    </source>
</reference>
<dbReference type="PATRIC" id="fig|1036673.3.peg.2548"/>
<name>F8FAV0_PAEMK</name>
<reference evidence="2" key="1">
    <citation type="submission" date="2011-06" db="EMBL/GenBank/DDBJ databases">
        <title>Complete genome sequence of Paenibacillus mucilaginosus KNP414.</title>
        <authorList>
            <person name="Wang J."/>
            <person name="Hu S."/>
            <person name="Hu X."/>
            <person name="Zhang B."/>
            <person name="Dong D."/>
            <person name="Zhang S."/>
            <person name="Zhao K."/>
            <person name="Wu D."/>
        </authorList>
    </citation>
    <scope>NUCLEOTIDE SEQUENCE [LARGE SCALE GENOMIC DNA]</scope>
    <source>
        <strain evidence="2">KNP414</strain>
    </source>
</reference>
<dbReference type="EMBL" id="CP002869">
    <property type="protein sequence ID" value="AEI41351.1"/>
    <property type="molecule type" value="Genomic_DNA"/>
</dbReference>
<dbReference type="HOGENOM" id="CLU_3082642_0_0_9"/>
<dbReference type="KEGG" id="pms:KNP414_02791"/>
<accession>F8FAV0</accession>
<gene>
    <name evidence="1" type="ordered locus">KNP414_02791</name>
</gene>
<sequence length="52" mass="5930">MEFLEQARKQYGTGEPEEHFISYAYFFLSGCRPNCAIQRCSSIRLSAASTYA</sequence>
<dbReference type="Proteomes" id="UP000006620">
    <property type="component" value="Chromosome"/>
</dbReference>